<evidence type="ECO:0008006" key="2">
    <source>
        <dbReference type="Google" id="ProtNLM"/>
    </source>
</evidence>
<dbReference type="EMBL" id="BARS01018519">
    <property type="protein sequence ID" value="GAF95411.1"/>
    <property type="molecule type" value="Genomic_DNA"/>
</dbReference>
<reference evidence="1" key="1">
    <citation type="journal article" date="2014" name="Front. Microbiol.">
        <title>High frequency of phylogenetically diverse reductive dehalogenase-homologous genes in deep subseafloor sedimentary metagenomes.</title>
        <authorList>
            <person name="Kawai M."/>
            <person name="Futagami T."/>
            <person name="Toyoda A."/>
            <person name="Takaki Y."/>
            <person name="Nishi S."/>
            <person name="Hori S."/>
            <person name="Arai W."/>
            <person name="Tsubouchi T."/>
            <person name="Morono Y."/>
            <person name="Uchiyama I."/>
            <person name="Ito T."/>
            <person name="Fujiyama A."/>
            <person name="Inagaki F."/>
            <person name="Takami H."/>
        </authorList>
    </citation>
    <scope>NUCLEOTIDE SEQUENCE</scope>
    <source>
        <strain evidence="1">Expedition CK06-06</strain>
    </source>
</reference>
<proteinExistence type="predicted"/>
<dbReference type="Gene3D" id="3.90.1480.10">
    <property type="entry name" value="Alpha-2,3-sialyltransferase"/>
    <property type="match status" value="1"/>
</dbReference>
<name>X0U7U8_9ZZZZ</name>
<accession>X0U7U8</accession>
<dbReference type="AlphaFoldDB" id="X0U7U8"/>
<evidence type="ECO:0000313" key="1">
    <source>
        <dbReference type="EMBL" id="GAF95411.1"/>
    </source>
</evidence>
<protein>
    <recommendedName>
        <fullName evidence="2">DUF115 domain-containing protein</fullName>
    </recommendedName>
</protein>
<comment type="caution">
    <text evidence="1">The sequence shown here is derived from an EMBL/GenBank/DDBJ whole genome shotgun (WGS) entry which is preliminary data.</text>
</comment>
<sequence length="122" mass="13814">DSTGVGPEIWSDDPFKRWSKYGVTAFPALQMAAYLGFNPIYLVGCDGNYRPPENGKDVCHIDEGYRPFDAYVNYDYDELNAALQKAHWIAQVNCERLGIQVHNLSPASVIKAHPFMRFEEAL</sequence>
<feature type="non-terminal residue" evidence="1">
    <location>
        <position position="1"/>
    </location>
</feature>
<organism evidence="1">
    <name type="scientific">marine sediment metagenome</name>
    <dbReference type="NCBI Taxonomy" id="412755"/>
    <lineage>
        <taxon>unclassified sequences</taxon>
        <taxon>metagenomes</taxon>
        <taxon>ecological metagenomes</taxon>
    </lineage>
</organism>
<gene>
    <name evidence="1" type="ORF">S01H1_30133</name>
</gene>